<evidence type="ECO:0000256" key="1">
    <source>
        <dbReference type="SAM" id="MobiDB-lite"/>
    </source>
</evidence>
<name>A0A8J4DLL2_9ACTN</name>
<evidence type="ECO:0000313" key="4">
    <source>
        <dbReference type="Proteomes" id="UP000652013"/>
    </source>
</evidence>
<dbReference type="Proteomes" id="UP000652013">
    <property type="component" value="Unassembled WGS sequence"/>
</dbReference>
<keyword evidence="4" id="KW-1185">Reference proteome</keyword>
<reference evidence="3" key="1">
    <citation type="submission" date="2021-01" db="EMBL/GenBank/DDBJ databases">
        <title>Whole genome shotgun sequence of Spirilliplanes yamanashiensis NBRC 15828.</title>
        <authorList>
            <person name="Komaki H."/>
            <person name="Tamura T."/>
        </authorList>
    </citation>
    <scope>NUCLEOTIDE SEQUENCE</scope>
    <source>
        <strain evidence="3">NBRC 15828</strain>
    </source>
</reference>
<organism evidence="3 4">
    <name type="scientific">Spirilliplanes yamanashiensis</name>
    <dbReference type="NCBI Taxonomy" id="42233"/>
    <lineage>
        <taxon>Bacteria</taxon>
        <taxon>Bacillati</taxon>
        <taxon>Actinomycetota</taxon>
        <taxon>Actinomycetes</taxon>
        <taxon>Micromonosporales</taxon>
        <taxon>Micromonosporaceae</taxon>
        <taxon>Spirilliplanes</taxon>
    </lineage>
</organism>
<dbReference type="Gene3D" id="3.30.10.20">
    <property type="match status" value="1"/>
</dbReference>
<comment type="caution">
    <text evidence="3">The sequence shown here is derived from an EMBL/GenBank/DDBJ whole genome shotgun (WGS) entry which is preliminary data.</text>
</comment>
<feature type="region of interest" description="Disordered" evidence="1">
    <location>
        <begin position="1"/>
        <end position="58"/>
    </location>
</feature>
<dbReference type="AlphaFoldDB" id="A0A8J4DLL2"/>
<feature type="domain" description="PASTA" evidence="2">
    <location>
        <begin position="54"/>
        <end position="126"/>
    </location>
</feature>
<dbReference type="InterPro" id="IPR005543">
    <property type="entry name" value="PASTA_dom"/>
</dbReference>
<accession>A0A8J4DLL2</accession>
<dbReference type="EMBL" id="BOOY01000042">
    <property type="protein sequence ID" value="GIJ06492.1"/>
    <property type="molecule type" value="Genomic_DNA"/>
</dbReference>
<evidence type="ECO:0000259" key="2">
    <source>
        <dbReference type="PROSITE" id="PS51178"/>
    </source>
</evidence>
<sequence length="130" mass="13017">MLAIAACGDSDKAAEPAPLATTMAATTPSAAIASSEAAPTKSTASKDATQAPPKAAKVEVPRGVGLDYQSAQDLWRAAGLHVAPAKDATGANRIPVIDSNWIVVSQDPKAGSTVAAGSFITATVKKDSDD</sequence>
<feature type="compositionally biased region" description="Low complexity" evidence="1">
    <location>
        <begin position="15"/>
        <end position="40"/>
    </location>
</feature>
<dbReference type="Pfam" id="PF03793">
    <property type="entry name" value="PASTA"/>
    <property type="match status" value="1"/>
</dbReference>
<evidence type="ECO:0000313" key="3">
    <source>
        <dbReference type="EMBL" id="GIJ06492.1"/>
    </source>
</evidence>
<proteinExistence type="predicted"/>
<protein>
    <recommendedName>
        <fullName evidence="2">PASTA domain-containing protein</fullName>
    </recommendedName>
</protein>
<gene>
    <name evidence="3" type="ORF">Sya03_58440</name>
</gene>
<dbReference type="CDD" id="cd06577">
    <property type="entry name" value="PASTA_pknB"/>
    <property type="match status" value="1"/>
</dbReference>
<dbReference type="PROSITE" id="PS51178">
    <property type="entry name" value="PASTA"/>
    <property type="match status" value="1"/>
</dbReference>